<dbReference type="InterPro" id="IPR054573">
    <property type="entry name" value="PP2A/SF3B1-like_HEAT"/>
</dbReference>
<dbReference type="InterPro" id="IPR016024">
    <property type="entry name" value="ARM-type_fold"/>
</dbReference>
<evidence type="ECO:0000259" key="4">
    <source>
        <dbReference type="Pfam" id="PF22646"/>
    </source>
</evidence>
<evidence type="ECO:0000256" key="2">
    <source>
        <dbReference type="ARBA" id="ARBA00038332"/>
    </source>
</evidence>
<sequence>HIVELLLIQDKSWRVRYMVANQLYELCEAVGPDPTRSELVPAYVRLLRDNEAEVRIAAAGKVTKFSRILNPDLAIQHILPCVKELSTDSSHHVCSALASVIMGMAPVLGKVNITI</sequence>
<evidence type="ECO:0000256" key="1">
    <source>
        <dbReference type="ARBA" id="ARBA00022737"/>
    </source>
</evidence>
<dbReference type="GO" id="GO:0000159">
    <property type="term" value="C:protein phosphatase type 2A complex"/>
    <property type="evidence" value="ECO:0007669"/>
    <property type="project" value="TreeGrafter"/>
</dbReference>
<evidence type="ECO:0000256" key="3">
    <source>
        <dbReference type="PROSITE-ProRule" id="PRU00103"/>
    </source>
</evidence>
<dbReference type="PANTHER" id="PTHR10648">
    <property type="entry name" value="SERINE/THREONINE-PROTEIN PHOSPHATASE PP2A 65 KDA REGULATORY SUBUNIT"/>
    <property type="match status" value="1"/>
</dbReference>
<dbReference type="PROSITE" id="PS50077">
    <property type="entry name" value="HEAT_REPEAT"/>
    <property type="match status" value="2"/>
</dbReference>
<dbReference type="AlphaFoldDB" id="A0A0B2NPY0"/>
<feature type="repeat" description="HEAT" evidence="3">
    <location>
        <begin position="1"/>
        <end position="38"/>
    </location>
</feature>
<dbReference type="GO" id="GO:0005829">
    <property type="term" value="C:cytosol"/>
    <property type="evidence" value="ECO:0007669"/>
    <property type="project" value="TreeGrafter"/>
</dbReference>
<protein>
    <submittedName>
        <fullName evidence="5">Serine/threonine-protein phosphatase 2A 65 kDa regulatory subunit A beta isoform</fullName>
    </submittedName>
</protein>
<organism evidence="5">
    <name type="scientific">Glycine soja</name>
    <name type="common">Wild soybean</name>
    <dbReference type="NCBI Taxonomy" id="3848"/>
    <lineage>
        <taxon>Eukaryota</taxon>
        <taxon>Viridiplantae</taxon>
        <taxon>Streptophyta</taxon>
        <taxon>Embryophyta</taxon>
        <taxon>Tracheophyta</taxon>
        <taxon>Spermatophyta</taxon>
        <taxon>Magnoliopsida</taxon>
        <taxon>eudicotyledons</taxon>
        <taxon>Gunneridae</taxon>
        <taxon>Pentapetalae</taxon>
        <taxon>rosids</taxon>
        <taxon>fabids</taxon>
        <taxon>Fabales</taxon>
        <taxon>Fabaceae</taxon>
        <taxon>Papilionoideae</taxon>
        <taxon>50 kb inversion clade</taxon>
        <taxon>NPAAA clade</taxon>
        <taxon>indigoferoid/millettioid clade</taxon>
        <taxon>Phaseoleae</taxon>
        <taxon>Glycine</taxon>
        <taxon>Glycine subgen. Soja</taxon>
    </lineage>
</organism>
<dbReference type="SUPFAM" id="SSF48371">
    <property type="entry name" value="ARM repeat"/>
    <property type="match status" value="1"/>
</dbReference>
<feature type="non-terminal residue" evidence="5">
    <location>
        <position position="1"/>
    </location>
</feature>
<accession>A0A0B2NPY0</accession>
<comment type="similarity">
    <text evidence="2">Belongs to the phosphatase 2A regulatory subunit A family.</text>
</comment>
<dbReference type="InterPro" id="IPR021133">
    <property type="entry name" value="HEAT_type_2"/>
</dbReference>
<dbReference type="GO" id="GO:0005634">
    <property type="term" value="C:nucleus"/>
    <property type="evidence" value="ECO:0007669"/>
    <property type="project" value="TreeGrafter"/>
</dbReference>
<feature type="repeat" description="HEAT" evidence="3">
    <location>
        <begin position="39"/>
        <end position="77"/>
    </location>
</feature>
<feature type="domain" description="Phosphatase PP2A regulatory subunit A/Splicing factor 3B subunit 1-like HEAT repeat" evidence="4">
    <location>
        <begin position="35"/>
        <end position="109"/>
    </location>
</feature>
<dbReference type="Pfam" id="PF22646">
    <property type="entry name" value="PPP2R1A-like_HEAT"/>
    <property type="match status" value="1"/>
</dbReference>
<evidence type="ECO:0000313" key="5">
    <source>
        <dbReference type="EMBL" id="KHM99135.1"/>
    </source>
</evidence>
<dbReference type="Gene3D" id="1.25.10.10">
    <property type="entry name" value="Leucine-rich Repeat Variant"/>
    <property type="match status" value="1"/>
</dbReference>
<dbReference type="InterPro" id="IPR000357">
    <property type="entry name" value="HEAT"/>
</dbReference>
<gene>
    <name evidence="5" type="ORF">glysoja_048280</name>
</gene>
<dbReference type="PANTHER" id="PTHR10648:SF4">
    <property type="entry name" value="PROTEIN PHOSPHATASE 2 (FORMERLY 2A), REGULATORY SUBUNIT A, BETA ISOFORM-RELATED"/>
    <property type="match status" value="1"/>
</dbReference>
<dbReference type="InterPro" id="IPR011989">
    <property type="entry name" value="ARM-like"/>
</dbReference>
<dbReference type="Proteomes" id="UP000053555">
    <property type="component" value="Unassembled WGS sequence"/>
</dbReference>
<dbReference type="InterPro" id="IPR051023">
    <property type="entry name" value="PP2A_Regulatory_Subunit_A"/>
</dbReference>
<dbReference type="EMBL" id="KN672081">
    <property type="protein sequence ID" value="KHM99135.1"/>
    <property type="molecule type" value="Genomic_DNA"/>
</dbReference>
<dbReference type="GO" id="GO:0019888">
    <property type="term" value="F:protein phosphatase regulator activity"/>
    <property type="evidence" value="ECO:0007669"/>
    <property type="project" value="TreeGrafter"/>
</dbReference>
<dbReference type="Pfam" id="PF02985">
    <property type="entry name" value="HEAT"/>
    <property type="match status" value="1"/>
</dbReference>
<reference evidence="5" key="1">
    <citation type="submission" date="2014-07" db="EMBL/GenBank/DDBJ databases">
        <title>Identification of a novel salt tolerance gene in wild soybean by whole-genome sequencing.</title>
        <authorList>
            <person name="Lam H.-M."/>
            <person name="Qi X."/>
            <person name="Li M.-W."/>
            <person name="Liu X."/>
            <person name="Xie M."/>
            <person name="Ni M."/>
            <person name="Xu X."/>
        </authorList>
    </citation>
    <scope>NUCLEOTIDE SEQUENCE [LARGE SCALE GENOMIC DNA]</scope>
    <source>
        <tissue evidence="5">Root</tissue>
    </source>
</reference>
<keyword evidence="1" id="KW-0677">Repeat</keyword>
<name>A0A0B2NPY0_GLYSO</name>
<proteinExistence type="inferred from homology"/>